<accession>A0A368Z7C7</accession>
<feature type="region of interest" description="Disordered" evidence="1">
    <location>
        <begin position="33"/>
        <end position="57"/>
    </location>
</feature>
<evidence type="ECO:0008006" key="5">
    <source>
        <dbReference type="Google" id="ProtNLM"/>
    </source>
</evidence>
<reference evidence="3 4" key="1">
    <citation type="submission" date="2018-07" db="EMBL/GenBank/DDBJ databases">
        <title>Genomic Encyclopedia of Type Strains, Phase III (KMG-III): the genomes of soil and plant-associated and newly described type strains.</title>
        <authorList>
            <person name="Whitman W."/>
        </authorList>
    </citation>
    <scope>NUCLEOTIDE SEQUENCE [LARGE SCALE GENOMIC DNA]</scope>
    <source>
        <strain evidence="3 4">CECT 8525</strain>
    </source>
</reference>
<organism evidence="3 4">
    <name type="scientific">Paracoccus lutimaris</name>
    <dbReference type="NCBI Taxonomy" id="1490030"/>
    <lineage>
        <taxon>Bacteria</taxon>
        <taxon>Pseudomonadati</taxon>
        <taxon>Pseudomonadota</taxon>
        <taxon>Alphaproteobacteria</taxon>
        <taxon>Rhodobacterales</taxon>
        <taxon>Paracoccaceae</taxon>
        <taxon>Paracoccus</taxon>
    </lineage>
</organism>
<keyword evidence="4" id="KW-1185">Reference proteome</keyword>
<evidence type="ECO:0000313" key="3">
    <source>
        <dbReference type="EMBL" id="RCW88311.1"/>
    </source>
</evidence>
<evidence type="ECO:0000256" key="1">
    <source>
        <dbReference type="SAM" id="MobiDB-lite"/>
    </source>
</evidence>
<dbReference type="PROSITE" id="PS51257">
    <property type="entry name" value="PROKAR_LIPOPROTEIN"/>
    <property type="match status" value="1"/>
</dbReference>
<evidence type="ECO:0000256" key="2">
    <source>
        <dbReference type="SAM" id="SignalP"/>
    </source>
</evidence>
<dbReference type="EMBL" id="QPJL01000002">
    <property type="protein sequence ID" value="RCW88311.1"/>
    <property type="molecule type" value="Genomic_DNA"/>
</dbReference>
<dbReference type="AlphaFoldDB" id="A0A368Z7C7"/>
<feature type="chain" id="PRO_5016711508" description="Lipoprotein" evidence="2">
    <location>
        <begin position="19"/>
        <end position="57"/>
    </location>
</feature>
<proteinExistence type="predicted"/>
<sequence length="57" mass="5795">MNKSIAILLFGAVLILSACDLSSMTGAKFQPVDSAPGGGRNAPTWETAVQYGGGIPN</sequence>
<dbReference type="Proteomes" id="UP000253345">
    <property type="component" value="Unassembled WGS sequence"/>
</dbReference>
<protein>
    <recommendedName>
        <fullName evidence="5">Lipoprotein</fullName>
    </recommendedName>
</protein>
<evidence type="ECO:0000313" key="4">
    <source>
        <dbReference type="Proteomes" id="UP000253345"/>
    </source>
</evidence>
<comment type="caution">
    <text evidence="3">The sequence shown here is derived from an EMBL/GenBank/DDBJ whole genome shotgun (WGS) entry which is preliminary data.</text>
</comment>
<gene>
    <name evidence="3" type="ORF">DFP89_102241</name>
</gene>
<keyword evidence="2" id="KW-0732">Signal</keyword>
<feature type="signal peptide" evidence="2">
    <location>
        <begin position="1"/>
        <end position="18"/>
    </location>
</feature>
<name>A0A368Z7C7_9RHOB</name>